<keyword evidence="3" id="KW-1185">Reference proteome</keyword>
<comment type="caution">
    <text evidence="2">The sequence shown here is derived from an EMBL/GenBank/DDBJ whole genome shotgun (WGS) entry which is preliminary data.</text>
</comment>
<evidence type="ECO:0000313" key="2">
    <source>
        <dbReference type="EMBL" id="KAI7808007.1"/>
    </source>
</evidence>
<protein>
    <submittedName>
        <fullName evidence="2">Uncharacterized protein</fullName>
    </submittedName>
</protein>
<feature type="region of interest" description="Disordered" evidence="1">
    <location>
        <begin position="225"/>
        <end position="324"/>
    </location>
</feature>
<evidence type="ECO:0000313" key="3">
    <source>
        <dbReference type="Proteomes" id="UP001059041"/>
    </source>
</evidence>
<dbReference type="Proteomes" id="UP001059041">
    <property type="component" value="Linkage Group LG7"/>
</dbReference>
<organism evidence="2 3">
    <name type="scientific">Triplophysa rosa</name>
    <name type="common">Cave loach</name>
    <dbReference type="NCBI Taxonomy" id="992332"/>
    <lineage>
        <taxon>Eukaryota</taxon>
        <taxon>Metazoa</taxon>
        <taxon>Chordata</taxon>
        <taxon>Craniata</taxon>
        <taxon>Vertebrata</taxon>
        <taxon>Euteleostomi</taxon>
        <taxon>Actinopterygii</taxon>
        <taxon>Neopterygii</taxon>
        <taxon>Teleostei</taxon>
        <taxon>Ostariophysi</taxon>
        <taxon>Cypriniformes</taxon>
        <taxon>Nemacheilidae</taxon>
        <taxon>Triplophysa</taxon>
    </lineage>
</organism>
<feature type="compositionally biased region" description="Low complexity" evidence="1">
    <location>
        <begin position="307"/>
        <end position="319"/>
    </location>
</feature>
<name>A0A9W7WT70_TRIRA</name>
<feature type="compositionally biased region" description="Polar residues" evidence="1">
    <location>
        <begin position="431"/>
        <end position="443"/>
    </location>
</feature>
<gene>
    <name evidence="2" type="ORF">IRJ41_014043</name>
</gene>
<feature type="region of interest" description="Disordered" evidence="1">
    <location>
        <begin position="593"/>
        <end position="625"/>
    </location>
</feature>
<accession>A0A9W7WT70</accession>
<proteinExistence type="predicted"/>
<sequence>MEDIEQNEQGVKVFECHILIGTLTWPASVLTGRRVLRRDRWTNLSPGHLQQLLQLQSQLPHKEKRLEDNRWQQSPPLHQILHLRFNVLPGEFLCLRVNALSGKLFLLSRRVVCRDKGTNLSPRHLQQLLLFQEQLHHKVRRVLDKRSPQKLLHLSRRALQKNRINQIQPKWSPGHHQQRLLLQNHVKGKNHLYVMTSDQNHQCSFIFKLMSVACFLVSSPERQESVGQETATKPAVAPAAPPQQESSTQRQRDESESQAPPAVAAAPSFPTTRASTEAPVTAASPPQLESSTETLDMKVQTKSESQEPPAAAAVPETAPGDVVDTSKISNKAKRRMRKMRNILKRQETAEQETQMQEVSETLETDTSIEHLCELLDGLHLSSEPSAPATQSPVLELHHIGANSSGTFNRLKPLCPATFIFKFSPTFDFGPTQETDSQMSGQEVSTETPETEEPRETPSPSEGQGAALEPVDHVGDVSSASPRASKAVKKTKRRMTKTKKSLIIWWRNPLDHLTDKGLYNQPLFYESPISEMEHLCQRLDDLHLSPKHPAPATLSSVPELHHVVANSSGLFNSLKPLHPATFIFELSPTFGFGQKQKSGQEKSEEPPVAADPRATPPSAFQQSQKTGGRLRFYNLCTLL</sequence>
<reference evidence="2" key="1">
    <citation type="submission" date="2021-02" db="EMBL/GenBank/DDBJ databases">
        <title>Comparative genomics reveals that relaxation of natural selection precedes convergent phenotypic evolution of cavefish.</title>
        <authorList>
            <person name="Peng Z."/>
        </authorList>
    </citation>
    <scope>NUCLEOTIDE SEQUENCE</scope>
    <source>
        <tissue evidence="2">Muscle</tissue>
    </source>
</reference>
<evidence type="ECO:0000256" key="1">
    <source>
        <dbReference type="SAM" id="MobiDB-lite"/>
    </source>
</evidence>
<dbReference type="AlphaFoldDB" id="A0A9W7WT70"/>
<dbReference type="EMBL" id="JAFHDT010000007">
    <property type="protein sequence ID" value="KAI7808007.1"/>
    <property type="molecule type" value="Genomic_DNA"/>
</dbReference>
<feature type="compositionally biased region" description="Basic and acidic residues" evidence="1">
    <location>
        <begin position="295"/>
        <end position="305"/>
    </location>
</feature>
<feature type="region of interest" description="Disordered" evidence="1">
    <location>
        <begin position="429"/>
        <end position="491"/>
    </location>
</feature>